<dbReference type="AlphaFoldDB" id="A0A9P5N777"/>
<accession>A0A9P5N777</accession>
<gene>
    <name evidence="2" type="ORF">DFH94DRAFT_678457</name>
</gene>
<dbReference type="InterPro" id="IPR038190">
    <property type="entry name" value="SRI_sf"/>
</dbReference>
<proteinExistence type="predicted"/>
<protein>
    <submittedName>
        <fullName evidence="2">Uncharacterized protein</fullName>
    </submittedName>
</protein>
<organism evidence="2 3">
    <name type="scientific">Russula ochroleuca</name>
    <dbReference type="NCBI Taxonomy" id="152965"/>
    <lineage>
        <taxon>Eukaryota</taxon>
        <taxon>Fungi</taxon>
        <taxon>Dikarya</taxon>
        <taxon>Basidiomycota</taxon>
        <taxon>Agaricomycotina</taxon>
        <taxon>Agaricomycetes</taxon>
        <taxon>Russulales</taxon>
        <taxon>Russulaceae</taxon>
        <taxon>Russula</taxon>
    </lineage>
</organism>
<feature type="region of interest" description="Disordered" evidence="1">
    <location>
        <begin position="158"/>
        <end position="177"/>
    </location>
</feature>
<evidence type="ECO:0000313" key="3">
    <source>
        <dbReference type="Proteomes" id="UP000759537"/>
    </source>
</evidence>
<comment type="caution">
    <text evidence="2">The sequence shown here is derived from an EMBL/GenBank/DDBJ whole genome shotgun (WGS) entry which is preliminary data.</text>
</comment>
<dbReference type="Proteomes" id="UP000759537">
    <property type="component" value="Unassembled WGS sequence"/>
</dbReference>
<keyword evidence="3" id="KW-1185">Reference proteome</keyword>
<dbReference type="OrthoDB" id="422362at2759"/>
<dbReference type="EMBL" id="WHVB01000001">
    <property type="protein sequence ID" value="KAF8487434.1"/>
    <property type="molecule type" value="Genomic_DNA"/>
</dbReference>
<reference evidence="2" key="2">
    <citation type="journal article" date="2020" name="Nat. Commun.">
        <title>Large-scale genome sequencing of mycorrhizal fungi provides insights into the early evolution of symbiotic traits.</title>
        <authorList>
            <person name="Miyauchi S."/>
            <person name="Kiss E."/>
            <person name="Kuo A."/>
            <person name="Drula E."/>
            <person name="Kohler A."/>
            <person name="Sanchez-Garcia M."/>
            <person name="Morin E."/>
            <person name="Andreopoulos B."/>
            <person name="Barry K.W."/>
            <person name="Bonito G."/>
            <person name="Buee M."/>
            <person name="Carver A."/>
            <person name="Chen C."/>
            <person name="Cichocki N."/>
            <person name="Clum A."/>
            <person name="Culley D."/>
            <person name="Crous P.W."/>
            <person name="Fauchery L."/>
            <person name="Girlanda M."/>
            <person name="Hayes R.D."/>
            <person name="Keri Z."/>
            <person name="LaButti K."/>
            <person name="Lipzen A."/>
            <person name="Lombard V."/>
            <person name="Magnuson J."/>
            <person name="Maillard F."/>
            <person name="Murat C."/>
            <person name="Nolan M."/>
            <person name="Ohm R.A."/>
            <person name="Pangilinan J."/>
            <person name="Pereira M.F."/>
            <person name="Perotto S."/>
            <person name="Peter M."/>
            <person name="Pfister S."/>
            <person name="Riley R."/>
            <person name="Sitrit Y."/>
            <person name="Stielow J.B."/>
            <person name="Szollosi G."/>
            <person name="Zifcakova L."/>
            <person name="Stursova M."/>
            <person name="Spatafora J.W."/>
            <person name="Tedersoo L."/>
            <person name="Vaario L.M."/>
            <person name="Yamada A."/>
            <person name="Yan M."/>
            <person name="Wang P."/>
            <person name="Xu J."/>
            <person name="Bruns T."/>
            <person name="Baldrian P."/>
            <person name="Vilgalys R."/>
            <person name="Dunand C."/>
            <person name="Henrissat B."/>
            <person name="Grigoriev I.V."/>
            <person name="Hibbett D."/>
            <person name="Nagy L.G."/>
            <person name="Martin F.M."/>
        </authorList>
    </citation>
    <scope>NUCLEOTIDE SEQUENCE</scope>
    <source>
        <strain evidence="2">Prilba</strain>
    </source>
</reference>
<feature type="region of interest" description="Disordered" evidence="1">
    <location>
        <begin position="233"/>
        <end position="268"/>
    </location>
</feature>
<name>A0A9P5N777_9AGAM</name>
<evidence type="ECO:0000313" key="2">
    <source>
        <dbReference type="EMBL" id="KAF8487434.1"/>
    </source>
</evidence>
<dbReference type="Gene3D" id="1.10.1740.100">
    <property type="entry name" value="Set2, Rpb1 interacting domain"/>
    <property type="match status" value="1"/>
</dbReference>
<feature type="compositionally biased region" description="Low complexity" evidence="1">
    <location>
        <begin position="367"/>
        <end position="380"/>
    </location>
</feature>
<evidence type="ECO:0000256" key="1">
    <source>
        <dbReference type="SAM" id="MobiDB-lite"/>
    </source>
</evidence>
<sequence length="468" mass="51620">MTVMTRNCVTVARTSFVRGTTQTGIAEVDDLHLDALGIAEEVDRLGLKRSTEKQTFSANCQAPGSQRGTKIIQAMRHTQSCKVLVKSPTRINVGLFRCPRTSLLCDSMNIMDNYEKDLEILMLVEDSKVSVPVQRCTESDSIVLKKATEGLLDKWSTTRDNVADDPGDDWALPPSPAPEDRLPELFKLDDFGARLARLEGTKAEVAAIIAAAAAAQKAAEECALMEAAAVAEELTKEEEGNAERERWRKERRERERGEKGDHDRGNNREKRLLKLVGAVVVKVTSTHSRNMRKSWDDLQLTHIIAEKSSSYKVNTLCDEKKSKIKRFAREYILKVLHRLKKVKRRPPDSDSGVSAQSLGYHHFNTDTTTSPLPPMSTSSLQEDADVDVDADEDDGPMPVEPAPAESDTSMAVASAPNSATAPWVGTSSGYVDRMMDRKVLEARWGLASRGHGGRALTVLISLHPTTTL</sequence>
<reference evidence="2" key="1">
    <citation type="submission" date="2019-10" db="EMBL/GenBank/DDBJ databases">
        <authorList>
            <consortium name="DOE Joint Genome Institute"/>
            <person name="Kuo A."/>
            <person name="Miyauchi S."/>
            <person name="Kiss E."/>
            <person name="Drula E."/>
            <person name="Kohler A."/>
            <person name="Sanchez-Garcia M."/>
            <person name="Andreopoulos B."/>
            <person name="Barry K.W."/>
            <person name="Bonito G."/>
            <person name="Buee M."/>
            <person name="Carver A."/>
            <person name="Chen C."/>
            <person name="Cichocki N."/>
            <person name="Clum A."/>
            <person name="Culley D."/>
            <person name="Crous P.W."/>
            <person name="Fauchery L."/>
            <person name="Girlanda M."/>
            <person name="Hayes R."/>
            <person name="Keri Z."/>
            <person name="LaButti K."/>
            <person name="Lipzen A."/>
            <person name="Lombard V."/>
            <person name="Magnuson J."/>
            <person name="Maillard F."/>
            <person name="Morin E."/>
            <person name="Murat C."/>
            <person name="Nolan M."/>
            <person name="Ohm R."/>
            <person name="Pangilinan J."/>
            <person name="Pereira M."/>
            <person name="Perotto S."/>
            <person name="Peter M."/>
            <person name="Riley R."/>
            <person name="Sitrit Y."/>
            <person name="Stielow B."/>
            <person name="Szollosi G."/>
            <person name="Zifcakova L."/>
            <person name="Stursova M."/>
            <person name="Spatafora J.W."/>
            <person name="Tedersoo L."/>
            <person name="Vaario L.-M."/>
            <person name="Yamada A."/>
            <person name="Yan M."/>
            <person name="Wang P."/>
            <person name="Xu J."/>
            <person name="Bruns T."/>
            <person name="Baldrian P."/>
            <person name="Vilgalys R."/>
            <person name="Henrissat B."/>
            <person name="Grigoriev I.V."/>
            <person name="Hibbett D."/>
            <person name="Nagy L.G."/>
            <person name="Martin F.M."/>
        </authorList>
    </citation>
    <scope>NUCLEOTIDE SEQUENCE</scope>
    <source>
        <strain evidence="2">Prilba</strain>
    </source>
</reference>
<feature type="region of interest" description="Disordered" evidence="1">
    <location>
        <begin position="343"/>
        <end position="381"/>
    </location>
</feature>